<protein>
    <submittedName>
        <fullName evidence="1">Uncharacterized protein</fullName>
    </submittedName>
</protein>
<sequence>MIVLNYDMPQKQVKEVFQGQVDYHFKGKRTNISLDINPKNQLFYIRYAFYSGEMTGRTGKIRMKVFINSELVCDSTELQCTHYAYGYYGIEIPEPALKFTKWNEVKNIFISSEYKTSEDNEWHVFDKLHIVNSTNEEDIKNKEYSFGKKGIVFGELTGLRVNDNGFKESHSTMTIIPILDENEDTYDYKTRFFKVRVDAEGQYNNYPVDHEIYGISNLIIDNKLQTLPTKFEYFSSRERKHFFVDIDAQTSYDYHNKTTTSNIDSNSKDGYIIPYSFAGTFSPRLEFSFGSFKNIKAGFDVDVENSLLGDIDSKITVDIKEKNSIENKGFSWNYYSISSKDFAYILPDKLNFSLLLKRSLATGTLPVWKEKDFEIKKEENEE</sequence>
<accession>A0ABY5J1S4</accession>
<name>A0ABY5J1S4_9BACT</name>
<dbReference type="EMBL" id="CP101808">
    <property type="protein sequence ID" value="UUD36945.1"/>
    <property type="molecule type" value="Genomic_DNA"/>
</dbReference>
<proteinExistence type="predicted"/>
<reference evidence="1" key="1">
    <citation type="submission" date="2022-07" db="EMBL/GenBank/DDBJ databases">
        <title>Complete genome of Mycoplasma equigenitalium type strain T37.</title>
        <authorList>
            <person name="Spergser J."/>
        </authorList>
    </citation>
    <scope>NUCLEOTIDE SEQUENCE</scope>
    <source>
        <strain evidence="1">T37</strain>
    </source>
</reference>
<keyword evidence="2" id="KW-1185">Reference proteome</keyword>
<evidence type="ECO:0000313" key="1">
    <source>
        <dbReference type="EMBL" id="UUD36945.1"/>
    </source>
</evidence>
<dbReference type="NCBIfam" id="NF045960">
    <property type="entry name" value="MHO_1580_fam"/>
    <property type="match status" value="1"/>
</dbReference>
<evidence type="ECO:0000313" key="2">
    <source>
        <dbReference type="Proteomes" id="UP001059576"/>
    </source>
</evidence>
<dbReference type="Proteomes" id="UP001059576">
    <property type="component" value="Chromosome"/>
</dbReference>
<organism evidence="1 2">
    <name type="scientific">Mycoplasmopsis equigenitalium</name>
    <dbReference type="NCBI Taxonomy" id="114883"/>
    <lineage>
        <taxon>Bacteria</taxon>
        <taxon>Bacillati</taxon>
        <taxon>Mycoplasmatota</taxon>
        <taxon>Mycoplasmoidales</taxon>
        <taxon>Metamycoplasmataceae</taxon>
        <taxon>Mycoplasmopsis</taxon>
    </lineage>
</organism>
<gene>
    <name evidence="1" type="ORF">NPA09_03535</name>
</gene>
<dbReference type="RefSeq" id="WP_129722726.1">
    <property type="nucleotide sequence ID" value="NZ_CP101808.1"/>
</dbReference>